<protein>
    <submittedName>
        <fullName evidence="7">Ring finger domain containing protein, putative</fullName>
    </submittedName>
</protein>
<dbReference type="SUPFAM" id="SSF57850">
    <property type="entry name" value="RING/U-box"/>
    <property type="match status" value="1"/>
</dbReference>
<feature type="compositionally biased region" description="Polar residues" evidence="5">
    <location>
        <begin position="537"/>
        <end position="552"/>
    </location>
</feature>
<dbReference type="GO" id="GO:0008270">
    <property type="term" value="F:zinc ion binding"/>
    <property type="evidence" value="ECO:0007669"/>
    <property type="project" value="UniProtKB-KW"/>
</dbReference>
<evidence type="ECO:0000259" key="6">
    <source>
        <dbReference type="PROSITE" id="PS50089"/>
    </source>
</evidence>
<dbReference type="GO" id="GO:0006511">
    <property type="term" value="P:ubiquitin-dependent protein catabolic process"/>
    <property type="evidence" value="ECO:0007669"/>
    <property type="project" value="TreeGrafter"/>
</dbReference>
<evidence type="ECO:0000256" key="3">
    <source>
        <dbReference type="ARBA" id="ARBA00022833"/>
    </source>
</evidence>
<feature type="compositionally biased region" description="Polar residues" evidence="5">
    <location>
        <begin position="366"/>
        <end position="388"/>
    </location>
</feature>
<feature type="region of interest" description="Disordered" evidence="5">
    <location>
        <begin position="476"/>
        <end position="496"/>
    </location>
</feature>
<evidence type="ECO:0000256" key="1">
    <source>
        <dbReference type="ARBA" id="ARBA00022723"/>
    </source>
</evidence>
<evidence type="ECO:0000256" key="5">
    <source>
        <dbReference type="SAM" id="MobiDB-lite"/>
    </source>
</evidence>
<sequence>MLWDDVGCQLPPSSASRSSTPTILFPATFIPADSTPNVGGGTPIHSFLSGQGTASAPITIGGRTEGQGGHFDPSHLNTGERTPTFPMRGSPIIVTPCIGSYSQRNAMGDSSLVGNEPGSFLGEHGSTSSVPWYLQNSASAQHPSNHNSNKHSSNLTVTSTLTNATMHPGAVPIPGVKQGTPTMQALPPNATISLNEFRLPPGPRDTAPLFMQTATPLAGTSPSTGAPEALRGESPPQFRGARTPSGLKTPPLVFVPMEVQLHGESTFGGQNSLVSHLRDQDAKNVNALIRQHAAGHVPVQKDRREEEKEEESLLLHSTDTPVTAKPMSSEEEPPAQRLCASPFVSPMYADQENPNDHPAHGRPPGSVSQPNTPTSAAINSHSNTNNNFGYYVPATVSTHKQVNHSNSDASSQNGGFPPSKDATHEYENYSSKTSLAGTPPSVCSLPTGRLTPPQAAANLKNNLVFSINRFQNLFNAHTGTSPSNTEGTEAVPKPLPPSAGTYAGAVHVYCKELVNPRSPNANVIGKTAPGNGESKPASPTTQEDQLETSLPDASSDGKNEAPQDTKCCICWTGPSDDDEAEEKKEGEQSMETSKGVSVKRGSPFIRLYCGHCYHINCLQRWLLQDTHCPICRRKLC</sequence>
<dbReference type="Gene3D" id="3.30.40.10">
    <property type="entry name" value="Zinc/RING finger domain, C3HC4 (zinc finger)"/>
    <property type="match status" value="1"/>
</dbReference>
<dbReference type="SMART" id="SM00184">
    <property type="entry name" value="RING"/>
    <property type="match status" value="1"/>
</dbReference>
<dbReference type="InterPro" id="IPR051834">
    <property type="entry name" value="RING_finger_E3_ligase"/>
</dbReference>
<gene>
    <name evidence="7" type="ORF">ADEAN_000803300</name>
</gene>
<dbReference type="EMBL" id="LR877161">
    <property type="protein sequence ID" value="CAD2220511.1"/>
    <property type="molecule type" value="Genomic_DNA"/>
</dbReference>
<keyword evidence="2 4" id="KW-0863">Zinc-finger</keyword>
<proteinExistence type="predicted"/>
<dbReference type="GO" id="GO:0061630">
    <property type="term" value="F:ubiquitin protein ligase activity"/>
    <property type="evidence" value="ECO:0007669"/>
    <property type="project" value="TreeGrafter"/>
</dbReference>
<evidence type="ECO:0000256" key="4">
    <source>
        <dbReference type="PROSITE-ProRule" id="PRU00175"/>
    </source>
</evidence>
<feature type="compositionally biased region" description="Polar residues" evidence="5">
    <location>
        <begin position="476"/>
        <end position="487"/>
    </location>
</feature>
<dbReference type="PANTHER" id="PTHR45931:SF3">
    <property type="entry name" value="RING ZINC FINGER-CONTAINING PROTEIN"/>
    <property type="match status" value="1"/>
</dbReference>
<name>A0A7G2CNK1_9TRYP</name>
<keyword evidence="8" id="KW-1185">Reference proteome</keyword>
<evidence type="ECO:0000313" key="7">
    <source>
        <dbReference type="EMBL" id="CAD2220511.1"/>
    </source>
</evidence>
<feature type="region of interest" description="Disordered" evidence="5">
    <location>
        <begin position="520"/>
        <end position="564"/>
    </location>
</feature>
<feature type="region of interest" description="Disordered" evidence="5">
    <location>
        <begin position="576"/>
        <end position="596"/>
    </location>
</feature>
<feature type="region of interest" description="Disordered" evidence="5">
    <location>
        <begin position="294"/>
        <end position="449"/>
    </location>
</feature>
<dbReference type="Pfam" id="PF13639">
    <property type="entry name" value="zf-RING_2"/>
    <property type="match status" value="1"/>
</dbReference>
<keyword evidence="3" id="KW-0862">Zinc</keyword>
<dbReference type="AlphaFoldDB" id="A0A7G2CNK1"/>
<dbReference type="InterPro" id="IPR001841">
    <property type="entry name" value="Znf_RING"/>
</dbReference>
<feature type="compositionally biased region" description="Polar residues" evidence="5">
    <location>
        <begin position="395"/>
        <end position="414"/>
    </location>
</feature>
<dbReference type="InterPro" id="IPR013083">
    <property type="entry name" value="Znf_RING/FYVE/PHD"/>
</dbReference>
<dbReference type="PANTHER" id="PTHR45931">
    <property type="entry name" value="SI:CH211-59O9.10"/>
    <property type="match status" value="1"/>
</dbReference>
<keyword evidence="1" id="KW-0479">Metal-binding</keyword>
<dbReference type="Proteomes" id="UP000515908">
    <property type="component" value="Chromosome 17"/>
</dbReference>
<evidence type="ECO:0000256" key="2">
    <source>
        <dbReference type="ARBA" id="ARBA00022771"/>
    </source>
</evidence>
<feature type="region of interest" description="Disordered" evidence="5">
    <location>
        <begin position="219"/>
        <end position="247"/>
    </location>
</feature>
<organism evidence="7 8">
    <name type="scientific">Angomonas deanei</name>
    <dbReference type="NCBI Taxonomy" id="59799"/>
    <lineage>
        <taxon>Eukaryota</taxon>
        <taxon>Discoba</taxon>
        <taxon>Euglenozoa</taxon>
        <taxon>Kinetoplastea</taxon>
        <taxon>Metakinetoplastina</taxon>
        <taxon>Trypanosomatida</taxon>
        <taxon>Trypanosomatidae</taxon>
        <taxon>Strigomonadinae</taxon>
        <taxon>Angomonas</taxon>
    </lineage>
</organism>
<dbReference type="PROSITE" id="PS50089">
    <property type="entry name" value="ZF_RING_2"/>
    <property type="match status" value="1"/>
</dbReference>
<dbReference type="VEuPathDB" id="TriTrypDB:ADEAN_000803300"/>
<reference evidence="7 8" key="1">
    <citation type="submission" date="2020-08" db="EMBL/GenBank/DDBJ databases">
        <authorList>
            <person name="Newling K."/>
            <person name="Davey J."/>
            <person name="Forrester S."/>
        </authorList>
    </citation>
    <scope>NUCLEOTIDE SEQUENCE [LARGE SCALE GENOMIC DNA]</scope>
    <source>
        <strain evidence="8">Crithidia deanei Carvalho (ATCC PRA-265)</strain>
    </source>
</reference>
<evidence type="ECO:0000313" key="8">
    <source>
        <dbReference type="Proteomes" id="UP000515908"/>
    </source>
</evidence>
<accession>A0A7G2CNK1</accession>
<feature type="domain" description="RING-type" evidence="6">
    <location>
        <begin position="567"/>
        <end position="632"/>
    </location>
</feature>
<dbReference type="GO" id="GO:0005634">
    <property type="term" value="C:nucleus"/>
    <property type="evidence" value="ECO:0007669"/>
    <property type="project" value="TreeGrafter"/>
</dbReference>